<dbReference type="InterPro" id="IPR015943">
    <property type="entry name" value="WD40/YVTN_repeat-like_dom_sf"/>
</dbReference>
<feature type="repeat" description="WD" evidence="3">
    <location>
        <begin position="838"/>
        <end position="877"/>
    </location>
</feature>
<feature type="region of interest" description="Disordered" evidence="4">
    <location>
        <begin position="1"/>
        <end position="38"/>
    </location>
</feature>
<dbReference type="SUPFAM" id="SSF50978">
    <property type="entry name" value="WD40 repeat-like"/>
    <property type="match status" value="1"/>
</dbReference>
<protein>
    <recommendedName>
        <fullName evidence="5">NACHT domain-containing protein</fullName>
    </recommendedName>
</protein>
<dbReference type="RefSeq" id="XP_028464937.1">
    <property type="nucleotide sequence ID" value="XM_028613188.1"/>
</dbReference>
<dbReference type="InterPro" id="IPR056884">
    <property type="entry name" value="NPHP3-like_N"/>
</dbReference>
<dbReference type="Pfam" id="PF24883">
    <property type="entry name" value="NPHP3_N"/>
    <property type="match status" value="1"/>
</dbReference>
<name>A0A3N2PRI6_SODAK</name>
<dbReference type="PROSITE" id="PS50837">
    <property type="entry name" value="NACHT"/>
    <property type="match status" value="1"/>
</dbReference>
<dbReference type="Pfam" id="PF00400">
    <property type="entry name" value="WD40"/>
    <property type="match status" value="2"/>
</dbReference>
<evidence type="ECO:0000256" key="3">
    <source>
        <dbReference type="PROSITE-ProRule" id="PRU00221"/>
    </source>
</evidence>
<dbReference type="InterPro" id="IPR031359">
    <property type="entry name" value="NACHT_N"/>
</dbReference>
<evidence type="ECO:0000259" key="5">
    <source>
        <dbReference type="PROSITE" id="PS50837"/>
    </source>
</evidence>
<reference evidence="6 7" key="1">
    <citation type="journal article" date="2018" name="Mol. Ecol.">
        <title>The obligate alkalophilic soda-lake fungus Sodiomyces alkalinus has shifted to a protein diet.</title>
        <authorList>
            <person name="Grum-Grzhimaylo A.A."/>
            <person name="Falkoski D.L."/>
            <person name="van den Heuvel J."/>
            <person name="Valero-Jimenez C.A."/>
            <person name="Min B."/>
            <person name="Choi I.G."/>
            <person name="Lipzen A."/>
            <person name="Daum C.G."/>
            <person name="Aanen D.K."/>
            <person name="Tsang A."/>
            <person name="Henrissat B."/>
            <person name="Bilanenko E.N."/>
            <person name="de Vries R.P."/>
            <person name="van Kan J.A.L."/>
            <person name="Grigoriev I.V."/>
            <person name="Debets A.J.M."/>
        </authorList>
    </citation>
    <scope>NUCLEOTIDE SEQUENCE [LARGE SCALE GENOMIC DNA]</scope>
    <source>
        <strain evidence="6 7">F11</strain>
    </source>
</reference>
<dbReference type="AlphaFoldDB" id="A0A3N2PRI6"/>
<dbReference type="PANTHER" id="PTHR10039">
    <property type="entry name" value="AMELOGENIN"/>
    <property type="match status" value="1"/>
</dbReference>
<dbReference type="EMBL" id="ML119057">
    <property type="protein sequence ID" value="ROT37131.1"/>
    <property type="molecule type" value="Genomic_DNA"/>
</dbReference>
<dbReference type="InterPro" id="IPR001680">
    <property type="entry name" value="WD40_rpt"/>
</dbReference>
<dbReference type="PROSITE" id="PS00678">
    <property type="entry name" value="WD_REPEATS_1"/>
    <property type="match status" value="2"/>
</dbReference>
<dbReference type="InterPro" id="IPR036322">
    <property type="entry name" value="WD40_repeat_dom_sf"/>
</dbReference>
<organism evidence="6 7">
    <name type="scientific">Sodiomyces alkalinus (strain CBS 110278 / VKM F-3762 / F11)</name>
    <name type="common">Alkaliphilic filamentous fungus</name>
    <dbReference type="NCBI Taxonomy" id="1314773"/>
    <lineage>
        <taxon>Eukaryota</taxon>
        <taxon>Fungi</taxon>
        <taxon>Dikarya</taxon>
        <taxon>Ascomycota</taxon>
        <taxon>Pezizomycotina</taxon>
        <taxon>Sordariomycetes</taxon>
        <taxon>Hypocreomycetidae</taxon>
        <taxon>Glomerellales</taxon>
        <taxon>Plectosphaerellaceae</taxon>
        <taxon>Sodiomyces</taxon>
    </lineage>
</organism>
<evidence type="ECO:0000256" key="1">
    <source>
        <dbReference type="ARBA" id="ARBA00022574"/>
    </source>
</evidence>
<dbReference type="GeneID" id="39581666"/>
<keyword evidence="1 3" id="KW-0853">WD repeat</keyword>
<feature type="repeat" description="WD" evidence="3">
    <location>
        <begin position="805"/>
        <end position="837"/>
    </location>
</feature>
<evidence type="ECO:0000256" key="2">
    <source>
        <dbReference type="ARBA" id="ARBA00022737"/>
    </source>
</evidence>
<evidence type="ECO:0000313" key="7">
    <source>
        <dbReference type="Proteomes" id="UP000272025"/>
    </source>
</evidence>
<keyword evidence="7" id="KW-1185">Reference proteome</keyword>
<evidence type="ECO:0000313" key="6">
    <source>
        <dbReference type="EMBL" id="ROT37131.1"/>
    </source>
</evidence>
<dbReference type="InterPro" id="IPR027417">
    <property type="entry name" value="P-loop_NTPase"/>
</dbReference>
<dbReference type="Pfam" id="PF17100">
    <property type="entry name" value="NACHT_N"/>
    <property type="match status" value="1"/>
</dbReference>
<dbReference type="STRING" id="1314773.A0A3N2PRI6"/>
<feature type="compositionally biased region" description="Pro residues" evidence="4">
    <location>
        <begin position="24"/>
        <end position="33"/>
    </location>
</feature>
<dbReference type="OrthoDB" id="538223at2759"/>
<dbReference type="PROSITE" id="PS50082">
    <property type="entry name" value="WD_REPEATS_2"/>
    <property type="match status" value="2"/>
</dbReference>
<feature type="domain" description="NACHT" evidence="5">
    <location>
        <begin position="324"/>
        <end position="475"/>
    </location>
</feature>
<dbReference type="InterPro" id="IPR019775">
    <property type="entry name" value="WD40_repeat_CS"/>
</dbReference>
<gene>
    <name evidence="6" type="ORF">SODALDRAFT_345049</name>
</gene>
<dbReference type="Gene3D" id="2.130.10.10">
    <property type="entry name" value="YVTN repeat-like/Quinoprotein amine dehydrogenase"/>
    <property type="match status" value="1"/>
</dbReference>
<dbReference type="Gene3D" id="3.40.50.300">
    <property type="entry name" value="P-loop containing nucleotide triphosphate hydrolases"/>
    <property type="match status" value="1"/>
</dbReference>
<proteinExistence type="predicted"/>
<dbReference type="InterPro" id="IPR020472">
    <property type="entry name" value="WD40_PAC1"/>
</dbReference>
<keyword evidence="2" id="KW-0677">Repeat</keyword>
<sequence>MGPQWRRMFRRSPRPTSPHRAPSPANPPQPAATPQPSSGLQARLWNHAYDKLKAGEPKIRQMERLVRVGLQKTAREAAVKQQMGDIIQIVGVVRGLVDKAVQASPEAAIAWVGVSFALEVLSNPLTEPGINRKGLCYVVSRMDWYWNLVDLLLDERAGSAFSGLRQQLETRIVQLYQKLLLYQMRSVCLYHRKRVAVFFRDFAILDDWSGQIDDVKQAEAAVWKDSEQYNSQQVRSHLEGIAGAAERQFSELQGITSAIQDQTRRQEQLHQEKKDKQCLDDLYDTDPVHDKTRIQNTKGGLLRDSYAWVLDNPDFKKWRTDTRGLFWIRGDPGKGKTILLCGIIDELEKDPAHPLAYFFCQATEQKLNTATAVLRGLIYSLVHQHPSLISHVRKEYDGGGKQRFEGPNAWEVMSKILEAMLTDPIVNAAVLIVDALDECGAGRPKLLDLIIRVSASSRAKWIVSSRNWPDIEETLGSTTQKVTLHLELNEDSVAAAVEAYIRHKVDKLARLKSYDEGIEQPTFLWVALVYEELARDSARPWHALKALETIPPGLDALYERMMRHIGDSEDAELCMHILAVACVVYRPVSSKELAAIVKPPTYFYDNPAALYVLVGSCGSFLTLREDIVYLVHQSAKDFLLSKASGQILPHGITHQHRTIFLRSVKVISRTLHRDIYNLTAPGFSIDDLPKPHPDPLAPVRYSCVHWVDYLQDGDLAEERTLEHLQDGGLIHTFLQHKFLYWLEAMSLQRNISLTVLAMRKLQALILEGLVHDAHRFILSYKGAIEAAPLQLYASALFFSPTQSVSVAFAADGTRLASGSSDKTVKIWDVATGACVQTLEGHGDWINSVAFTADGTRLASGSRDNTVKIWDAATGACV</sequence>
<dbReference type="PRINTS" id="PR00320">
    <property type="entry name" value="GPROTEINBRPT"/>
</dbReference>
<evidence type="ECO:0000256" key="4">
    <source>
        <dbReference type="SAM" id="MobiDB-lite"/>
    </source>
</evidence>
<dbReference type="Proteomes" id="UP000272025">
    <property type="component" value="Unassembled WGS sequence"/>
</dbReference>
<dbReference type="SMART" id="SM00320">
    <property type="entry name" value="WD40"/>
    <property type="match status" value="2"/>
</dbReference>
<dbReference type="InterPro" id="IPR007111">
    <property type="entry name" value="NACHT_NTPase"/>
</dbReference>
<accession>A0A3N2PRI6</accession>
<dbReference type="PROSITE" id="PS50294">
    <property type="entry name" value="WD_REPEATS_REGION"/>
    <property type="match status" value="2"/>
</dbReference>